<organism evidence="1 2">
    <name type="scientific">Candidatus Enterococcus courvalinii</name>
    <dbReference type="NCBI Taxonomy" id="2815329"/>
    <lineage>
        <taxon>Bacteria</taxon>
        <taxon>Bacillati</taxon>
        <taxon>Bacillota</taxon>
        <taxon>Bacilli</taxon>
        <taxon>Lactobacillales</taxon>
        <taxon>Enterococcaceae</taxon>
        <taxon>Enterococcus</taxon>
    </lineage>
</organism>
<dbReference type="InterPro" id="IPR013324">
    <property type="entry name" value="RNA_pol_sigma_r3/r4-like"/>
</dbReference>
<reference evidence="1 2" key="1">
    <citation type="submission" date="2021-03" db="EMBL/GenBank/DDBJ databases">
        <title>Enterococcal diversity collection.</title>
        <authorList>
            <person name="Gilmore M.S."/>
            <person name="Schwartzman J."/>
            <person name="Van Tyne D."/>
            <person name="Martin M."/>
            <person name="Earl A.M."/>
            <person name="Manson A.L."/>
            <person name="Straub T."/>
            <person name="Salamzade R."/>
            <person name="Saavedra J."/>
            <person name="Lebreton F."/>
            <person name="Prichula J."/>
            <person name="Schaufler K."/>
            <person name="Gaca A."/>
            <person name="Sgardioli B."/>
            <person name="Wagenaar J."/>
            <person name="Strong T."/>
        </authorList>
    </citation>
    <scope>NUCLEOTIDE SEQUENCE [LARGE SCALE GENOMIC DNA]</scope>
    <source>
        <strain evidence="1 2">MSG2901</strain>
    </source>
</reference>
<dbReference type="Gene3D" id="1.10.10.10">
    <property type="entry name" value="Winged helix-like DNA-binding domain superfamily/Winged helix DNA-binding domain"/>
    <property type="match status" value="1"/>
</dbReference>
<comment type="caution">
    <text evidence="1">The sequence shown here is derived from an EMBL/GenBank/DDBJ whole genome shotgun (WGS) entry which is preliminary data.</text>
</comment>
<evidence type="ECO:0000313" key="1">
    <source>
        <dbReference type="EMBL" id="MBO0481814.1"/>
    </source>
</evidence>
<evidence type="ECO:0000313" key="2">
    <source>
        <dbReference type="Proteomes" id="UP000664832"/>
    </source>
</evidence>
<sequence length="198" mass="22949">MDTPALIEEYKQDLRLLTKQYQAIIAKKVREPIKKDGKTVYQIVDERTAQEVADQKTIAGAITSTRYALYWLEHGVEKPYDQEQASKIPKHRRAMKLGDIDQTSYQVYLQEMNKPVEEIKFKEEGIKAQLNEIEGALSDKEKLLFHLIHIDLYTYGEAAKEMDLALGTVKSTSQRIKNKLDQYFNDEPLNLLKNNCVR</sequence>
<dbReference type="RefSeq" id="WP_206898577.1">
    <property type="nucleotide sequence ID" value="NZ_JAFLWI010000006.1"/>
</dbReference>
<accession>A0ABS3HZD8</accession>
<protein>
    <submittedName>
        <fullName evidence="1">Positive control factor</fullName>
    </submittedName>
</protein>
<dbReference type="InterPro" id="IPR036388">
    <property type="entry name" value="WH-like_DNA-bd_sf"/>
</dbReference>
<name>A0ABS3HZD8_9ENTE</name>
<dbReference type="Proteomes" id="UP000664832">
    <property type="component" value="Unassembled WGS sequence"/>
</dbReference>
<gene>
    <name evidence="1" type="ORF">JZO71_05680</name>
</gene>
<dbReference type="EMBL" id="JAFLWI010000006">
    <property type="protein sequence ID" value="MBO0481814.1"/>
    <property type="molecule type" value="Genomic_DNA"/>
</dbReference>
<keyword evidence="2" id="KW-1185">Reference proteome</keyword>
<proteinExistence type="predicted"/>
<dbReference type="SUPFAM" id="SSF88659">
    <property type="entry name" value="Sigma3 and sigma4 domains of RNA polymerase sigma factors"/>
    <property type="match status" value="1"/>
</dbReference>